<dbReference type="AlphaFoldDB" id="A0A1L5P541"/>
<dbReference type="InterPro" id="IPR046574">
    <property type="entry name" value="DUF6634"/>
</dbReference>
<gene>
    <name evidence="1" type="ORF">AM571_CH02447</name>
</gene>
<dbReference type="RefSeq" id="WP_074061636.1">
    <property type="nucleotide sequence ID" value="NZ_CP017241.1"/>
</dbReference>
<accession>A0A1L5P541</accession>
<organism evidence="1 2">
    <name type="scientific">Rhizobium etli 8C-3</name>
    <dbReference type="NCBI Taxonomy" id="538025"/>
    <lineage>
        <taxon>Bacteria</taxon>
        <taxon>Pseudomonadati</taxon>
        <taxon>Pseudomonadota</taxon>
        <taxon>Alphaproteobacteria</taxon>
        <taxon>Hyphomicrobiales</taxon>
        <taxon>Rhizobiaceae</taxon>
        <taxon>Rhizobium/Agrobacterium group</taxon>
        <taxon>Rhizobium</taxon>
    </lineage>
</organism>
<sequence>MHTSDSVFQAWFGMSRTCFIESLRCLADDLENVDQCAQALSPDVAINTWALAKRAVPCLIGRPIGHPSVADGKPVASSELFYLDPERGIARTMSRWYRLGTRVDVEYWSDRVAGNL</sequence>
<protein>
    <submittedName>
        <fullName evidence="1">Uncharacterized protein</fullName>
    </submittedName>
</protein>
<name>A0A1L5P541_RHIET</name>
<proteinExistence type="predicted"/>
<evidence type="ECO:0000313" key="1">
    <source>
        <dbReference type="EMBL" id="APO75256.1"/>
    </source>
</evidence>
<evidence type="ECO:0000313" key="2">
    <source>
        <dbReference type="Proteomes" id="UP000185109"/>
    </source>
</evidence>
<dbReference type="Proteomes" id="UP000185109">
    <property type="component" value="Chromosome"/>
</dbReference>
<reference evidence="1 2" key="1">
    <citation type="submission" date="2016-09" db="EMBL/GenBank/DDBJ databases">
        <title>The complete genome sequences of Rhizobium gallicum, symbiovars gallicum and phaseoli, symbionts associated to common bean (Phaseolus vulgaris).</title>
        <authorList>
            <person name="Bustos P."/>
            <person name="Santamaria R.I."/>
            <person name="Perez-Carrascal O.M."/>
            <person name="Juarez S."/>
            <person name="Lozano L."/>
            <person name="Martinez-Flores I."/>
            <person name="Martinez-Romero E."/>
            <person name="Cevallos M."/>
            <person name="Romero D."/>
            <person name="Davila G."/>
            <person name="Gonzalez V."/>
        </authorList>
    </citation>
    <scope>NUCLEOTIDE SEQUENCE [LARGE SCALE GENOMIC DNA]</scope>
    <source>
        <strain evidence="1 2">8C-3</strain>
    </source>
</reference>
<dbReference type="Pfam" id="PF20339">
    <property type="entry name" value="DUF6634"/>
    <property type="match status" value="1"/>
</dbReference>
<dbReference type="EMBL" id="CP017241">
    <property type="protein sequence ID" value="APO75256.1"/>
    <property type="molecule type" value="Genomic_DNA"/>
</dbReference>